<accession>A0A0S2MU98</accession>
<protein>
    <submittedName>
        <fullName evidence="1">Uncharacterized protein</fullName>
    </submittedName>
</protein>
<dbReference type="OrthoDB" id="20909at10239"/>
<dbReference type="EMBL" id="KT995480">
    <property type="protein sequence ID" value="ALO79674.1"/>
    <property type="molecule type" value="Genomic_DNA"/>
</dbReference>
<proteinExistence type="predicted"/>
<dbReference type="Proteomes" id="UP000225963">
    <property type="component" value="Segment"/>
</dbReference>
<reference evidence="3" key="1">
    <citation type="submission" date="2015-11" db="EMBL/GenBank/DDBJ databases">
        <authorList>
            <person name="Sharaf A."/>
            <person name="Marie M.E."/>
            <person name="Esson H."/>
            <person name="El-Afifi I.S."/>
            <person name="Hammad M.A."/>
        </authorList>
    </citation>
    <scope>NUCLEOTIDE SEQUENCE [LARGE SCALE GENOMIC DNA]</scope>
</reference>
<dbReference type="EMBL" id="KT995480">
    <property type="protein sequence ID" value="ALO79426.1"/>
    <property type="molecule type" value="Genomic_DNA"/>
</dbReference>
<evidence type="ECO:0000313" key="2">
    <source>
        <dbReference type="EMBL" id="ALO79674.1"/>
    </source>
</evidence>
<keyword evidence="3" id="KW-1185">Reference proteome</keyword>
<gene>
    <name evidence="2" type="ORF">BM10_270</name>
    <name evidence="1" type="ORF">BM10_5</name>
</gene>
<reference evidence="1" key="2">
    <citation type="submission" date="2015-11" db="EMBL/GenBank/DDBJ databases">
        <authorList>
            <person name="Zhang Y."/>
            <person name="Guo Z."/>
        </authorList>
    </citation>
    <scope>NUCLEOTIDE SEQUENCE [LARGE SCALE GENOMIC DNA]</scope>
</reference>
<organism evidence="1 3">
    <name type="scientific">Bacillus phage BM15</name>
    <dbReference type="NCBI Taxonomy" id="1755680"/>
    <lineage>
        <taxon>Viruses</taxon>
        <taxon>Duplodnaviria</taxon>
        <taxon>Heunggongvirae</taxon>
        <taxon>Uroviricota</taxon>
        <taxon>Caudoviricetes</taxon>
        <taxon>Herelleviridae</taxon>
        <taxon>Bastillevirinae</taxon>
        <taxon>Caeruleovirus</taxon>
        <taxon>Caeruleovirus BM15</taxon>
    </lineage>
</organism>
<sequence length="76" mass="8772">MAKKPFAWDTEELIKEFNTHEKVKHEVYKCTLAGSSYVVILTYKLTNEGWKFKKNNTMLKEVFDIAADAVAGSDIW</sequence>
<evidence type="ECO:0000313" key="3">
    <source>
        <dbReference type="Proteomes" id="UP000225963"/>
    </source>
</evidence>
<name>A0A0S2MU98_9CAUD</name>
<evidence type="ECO:0000313" key="1">
    <source>
        <dbReference type="EMBL" id="ALO79426.1"/>
    </source>
</evidence>